<proteinExistence type="predicted"/>
<dbReference type="SUPFAM" id="SSF53955">
    <property type="entry name" value="Lysozyme-like"/>
    <property type="match status" value="1"/>
</dbReference>
<dbReference type="Proteomes" id="UP000464751">
    <property type="component" value="Chromosome"/>
</dbReference>
<gene>
    <name evidence="3" type="ORF">G3A50_14395</name>
</gene>
<feature type="domain" description="Peptidoglycan binding-like" evidence="2">
    <location>
        <begin position="222"/>
        <end position="275"/>
    </location>
</feature>
<evidence type="ECO:0000313" key="3">
    <source>
        <dbReference type="EMBL" id="QIB34764.1"/>
    </source>
</evidence>
<evidence type="ECO:0000256" key="1">
    <source>
        <dbReference type="SAM" id="Phobius"/>
    </source>
</evidence>
<dbReference type="Gene3D" id="1.10.530.10">
    <property type="match status" value="1"/>
</dbReference>
<keyword evidence="1" id="KW-0812">Transmembrane</keyword>
<dbReference type="EMBL" id="CP048630">
    <property type="protein sequence ID" value="QIB34764.1"/>
    <property type="molecule type" value="Genomic_DNA"/>
</dbReference>
<keyword evidence="1" id="KW-1133">Transmembrane helix</keyword>
<accession>A0A6P1YSV8</accession>
<organism evidence="3 4">
    <name type="scientific">Ancylobacter pratisalsi</name>
    <dbReference type="NCBI Taxonomy" id="1745854"/>
    <lineage>
        <taxon>Bacteria</taxon>
        <taxon>Pseudomonadati</taxon>
        <taxon>Pseudomonadota</taxon>
        <taxon>Alphaproteobacteria</taxon>
        <taxon>Hyphomicrobiales</taxon>
        <taxon>Xanthobacteraceae</taxon>
        <taxon>Ancylobacter</taxon>
    </lineage>
</organism>
<dbReference type="InterPro" id="IPR036365">
    <property type="entry name" value="PGBD-like_sf"/>
</dbReference>
<dbReference type="AlphaFoldDB" id="A0A6P1YSV8"/>
<feature type="transmembrane region" description="Helical" evidence="1">
    <location>
        <begin position="332"/>
        <end position="357"/>
    </location>
</feature>
<dbReference type="PANTHER" id="PTHR34408">
    <property type="entry name" value="FAMILY PROTEIN, PUTATIVE-RELATED"/>
    <property type="match status" value="1"/>
</dbReference>
<name>A0A6P1YSV8_9HYPH</name>
<dbReference type="Pfam" id="PF01471">
    <property type="entry name" value="PG_binding_1"/>
    <property type="match status" value="1"/>
</dbReference>
<dbReference type="SUPFAM" id="SSF47090">
    <property type="entry name" value="PGBD-like"/>
    <property type="match status" value="1"/>
</dbReference>
<evidence type="ECO:0000313" key="4">
    <source>
        <dbReference type="Proteomes" id="UP000464751"/>
    </source>
</evidence>
<dbReference type="InterPro" id="IPR002477">
    <property type="entry name" value="Peptidoglycan-bd-like"/>
</dbReference>
<dbReference type="KEGG" id="apra:G3A50_14395"/>
<protein>
    <recommendedName>
        <fullName evidence="2">Peptidoglycan binding-like domain-containing protein</fullName>
    </recommendedName>
</protein>
<dbReference type="InterPro" id="IPR023346">
    <property type="entry name" value="Lysozyme-like_dom_sf"/>
</dbReference>
<dbReference type="PANTHER" id="PTHR34408:SF1">
    <property type="entry name" value="GLYCOSYL HYDROLASE FAMILY 19 DOMAIN-CONTAINING PROTEIN HI_1415"/>
    <property type="match status" value="1"/>
</dbReference>
<dbReference type="InterPro" id="IPR036366">
    <property type="entry name" value="PGBDSf"/>
</dbReference>
<dbReference type="Gene3D" id="1.10.101.10">
    <property type="entry name" value="PGBD-like superfamily/PGBD"/>
    <property type="match status" value="1"/>
</dbReference>
<keyword evidence="4" id="KW-1185">Reference proteome</keyword>
<dbReference type="RefSeq" id="WP_163075909.1">
    <property type="nucleotide sequence ID" value="NZ_CP048630.1"/>
</dbReference>
<sequence length="370" mass="39231">MAGSVSILRQLAPQAAPALVTALGRTSDLEKAGITTPLRLAHFLAQMAVETGGFTRLRESGRYSAKRIVEVFGVGRHSAAVTKAESRTLAYNEYALFERVYGTGNPKKAAELGNRKSGDGYRYRGGGAMQNTGRASYARIGLEDRPERITTAEWCLVGAFEHWTRTGCNALADQNDIQAITHRINGGYNGYAARVAWFNKIWPLVRTPDAPAESWQAAGASESTRLLQSQLNQLGYDLKEDGRIGKRTTAAVEAFQKANGLTVDGIAGSITKEAIRARLAGTAPATGSAAPSAPGPGREAAIGVPLAALGEGGQRLISQADILKEYAGLSDWIVWGAGGLTAIGVTIVTIGIVRTYVVPAIWPKRAPVAE</sequence>
<keyword evidence="1" id="KW-0472">Membrane</keyword>
<dbReference type="InterPro" id="IPR052354">
    <property type="entry name" value="Cell_Wall_Dynamics_Protein"/>
</dbReference>
<evidence type="ECO:0000259" key="2">
    <source>
        <dbReference type="Pfam" id="PF01471"/>
    </source>
</evidence>
<reference evidence="3 4" key="1">
    <citation type="submission" date="2020-02" db="EMBL/GenBank/DDBJ databases">
        <authorList>
            <person name="Li G."/>
        </authorList>
    </citation>
    <scope>NUCLEOTIDE SEQUENCE [LARGE SCALE GENOMIC DNA]</scope>
    <source>
        <strain evidence="3 4">DSM 102029</strain>
    </source>
</reference>